<comment type="similarity">
    <text evidence="5">Belongs to the Omp25/RopB family.</text>
</comment>
<organism evidence="8 9">
    <name type="scientific">Rhizobium rhizogenes NBRC 13257</name>
    <dbReference type="NCBI Taxonomy" id="1220581"/>
    <lineage>
        <taxon>Bacteria</taxon>
        <taxon>Pseudomonadati</taxon>
        <taxon>Pseudomonadota</taxon>
        <taxon>Alphaproteobacteria</taxon>
        <taxon>Hyphomicrobiales</taxon>
        <taxon>Rhizobiaceae</taxon>
        <taxon>Rhizobium/Agrobacterium group</taxon>
        <taxon>Rhizobium</taxon>
    </lineage>
</organism>
<comment type="subcellular location">
    <subcellularLocation>
        <location evidence="1">Cell outer membrane</location>
    </subcellularLocation>
</comment>
<dbReference type="InterPro" id="IPR051692">
    <property type="entry name" value="OMP-like"/>
</dbReference>
<dbReference type="Pfam" id="PF13505">
    <property type="entry name" value="OMP_b-brl"/>
    <property type="match status" value="1"/>
</dbReference>
<keyword evidence="3" id="KW-0472">Membrane</keyword>
<evidence type="ECO:0000256" key="5">
    <source>
        <dbReference type="ARBA" id="ARBA00038306"/>
    </source>
</evidence>
<evidence type="ECO:0000256" key="1">
    <source>
        <dbReference type="ARBA" id="ARBA00004442"/>
    </source>
</evidence>
<dbReference type="PANTHER" id="PTHR34001">
    <property type="entry name" value="BLL7405 PROTEIN"/>
    <property type="match status" value="1"/>
</dbReference>
<dbReference type="NCBIfam" id="TIGR01414">
    <property type="entry name" value="autotrans_barl"/>
    <property type="match status" value="1"/>
</dbReference>
<dbReference type="Gene3D" id="2.40.160.20">
    <property type="match status" value="1"/>
</dbReference>
<evidence type="ECO:0000256" key="3">
    <source>
        <dbReference type="ARBA" id="ARBA00023136"/>
    </source>
</evidence>
<feature type="chain" id="PRO_5041656220" description="Outer membrane protein beta-barrel domain-containing protein" evidence="6">
    <location>
        <begin position="20"/>
        <end position="230"/>
    </location>
</feature>
<sequence>MHKVLGSAAFLFAFGMASAAYTADLSVSTPPAAPIEQPVFTWTGFYVGLNGGGAFGGDDKFGLHSGDTFLGKFGKFEGSGFFGGGQIGYNYQVDPNWVIGLEADFQGANIHDSVTNDGAHGSSKINWFGTLRPRVGYAYDNTLFYGTGGLAYGHIDYKGSLDGVGSFSEDKTKAGWVLGAGVEHAFTDNVTAKLEYQYVDFGSFTAGGDALSSKATADFHSIRVGVNYKF</sequence>
<gene>
    <name evidence="8" type="ORF">RRH01S_05_03240</name>
</gene>
<proteinExistence type="inferred from homology"/>
<protein>
    <recommendedName>
        <fullName evidence="7">Outer membrane protein beta-barrel domain-containing protein</fullName>
    </recommendedName>
</protein>
<dbReference type="GO" id="GO:0009279">
    <property type="term" value="C:cell outer membrane"/>
    <property type="evidence" value="ECO:0007669"/>
    <property type="project" value="UniProtKB-SubCell"/>
</dbReference>
<reference evidence="8 9" key="1">
    <citation type="submission" date="2014-05" db="EMBL/GenBank/DDBJ databases">
        <title>Whole genome shotgun sequence of Rhizobium rhizogenes NBRC 13257.</title>
        <authorList>
            <person name="Katano-Makiyama Y."/>
            <person name="Hosoyama A."/>
            <person name="Hashimoto M."/>
            <person name="Hosoyama Y."/>
            <person name="Noguchi M."/>
            <person name="Tsuchikane K."/>
            <person name="Kimura A."/>
            <person name="Ohji S."/>
            <person name="Ichikawa N."/>
            <person name="Yamazoe A."/>
            <person name="Fujita N."/>
        </authorList>
    </citation>
    <scope>NUCLEOTIDE SEQUENCE [LARGE SCALE GENOMIC DNA]</scope>
    <source>
        <strain evidence="8 9">NBRC 13257</strain>
    </source>
</reference>
<accession>A0AA87U4U6</accession>
<dbReference type="AlphaFoldDB" id="A0AA87U4U6"/>
<evidence type="ECO:0000259" key="7">
    <source>
        <dbReference type="Pfam" id="PF13505"/>
    </source>
</evidence>
<evidence type="ECO:0000256" key="4">
    <source>
        <dbReference type="ARBA" id="ARBA00023237"/>
    </source>
</evidence>
<evidence type="ECO:0000256" key="2">
    <source>
        <dbReference type="ARBA" id="ARBA00022729"/>
    </source>
</evidence>
<feature type="domain" description="Outer membrane protein beta-barrel" evidence="7">
    <location>
        <begin position="28"/>
        <end position="230"/>
    </location>
</feature>
<keyword evidence="4" id="KW-0998">Cell outer membrane</keyword>
<evidence type="ECO:0000256" key="6">
    <source>
        <dbReference type="SAM" id="SignalP"/>
    </source>
</evidence>
<comment type="caution">
    <text evidence="8">The sequence shown here is derived from an EMBL/GenBank/DDBJ whole genome shotgun (WGS) entry which is preliminary data.</text>
</comment>
<evidence type="ECO:0000313" key="9">
    <source>
        <dbReference type="Proteomes" id="UP000026941"/>
    </source>
</evidence>
<dbReference type="InterPro" id="IPR006315">
    <property type="entry name" value="OM_autotransptr_brl_dom"/>
</dbReference>
<dbReference type="RefSeq" id="WP_042472067.1">
    <property type="nucleotide sequence ID" value="NZ_BAYX01000005.1"/>
</dbReference>
<dbReference type="InterPro" id="IPR027385">
    <property type="entry name" value="Beta-barrel_OMP"/>
</dbReference>
<evidence type="ECO:0000313" key="8">
    <source>
        <dbReference type="EMBL" id="GAJ93250.1"/>
    </source>
</evidence>
<name>A0AA87U4U6_RHIRH</name>
<feature type="signal peptide" evidence="6">
    <location>
        <begin position="1"/>
        <end position="19"/>
    </location>
</feature>
<dbReference type="Proteomes" id="UP000026941">
    <property type="component" value="Unassembled WGS sequence"/>
</dbReference>
<dbReference type="EMBL" id="BAYX01000005">
    <property type="protein sequence ID" value="GAJ93250.1"/>
    <property type="molecule type" value="Genomic_DNA"/>
</dbReference>
<keyword evidence="2 6" id="KW-0732">Signal</keyword>
<dbReference type="InterPro" id="IPR011250">
    <property type="entry name" value="OMP/PagP_B-barrel"/>
</dbReference>
<dbReference type="PANTHER" id="PTHR34001:SF3">
    <property type="entry name" value="BLL7405 PROTEIN"/>
    <property type="match status" value="1"/>
</dbReference>
<dbReference type="SUPFAM" id="SSF56925">
    <property type="entry name" value="OMPA-like"/>
    <property type="match status" value="1"/>
</dbReference>